<dbReference type="InterPro" id="IPR036188">
    <property type="entry name" value="FAD/NAD-bd_sf"/>
</dbReference>
<dbReference type="GO" id="GO:0004499">
    <property type="term" value="F:N,N-dimethylaniline monooxygenase activity"/>
    <property type="evidence" value="ECO:0007669"/>
    <property type="project" value="InterPro"/>
</dbReference>
<evidence type="ECO:0000256" key="3">
    <source>
        <dbReference type="ARBA" id="ARBA00023002"/>
    </source>
</evidence>
<keyword evidence="3" id="KW-0560">Oxidoreductase</keyword>
<keyword evidence="2" id="KW-0274">FAD</keyword>
<dbReference type="Gene3D" id="3.50.50.60">
    <property type="entry name" value="FAD/NAD(P)-binding domain"/>
    <property type="match status" value="2"/>
</dbReference>
<dbReference type="PANTHER" id="PTHR42877:SF4">
    <property type="entry name" value="FAD_NAD(P)-BINDING DOMAIN-CONTAINING PROTEIN-RELATED"/>
    <property type="match status" value="1"/>
</dbReference>
<accession>A0A401J903</accession>
<evidence type="ECO:0000256" key="1">
    <source>
        <dbReference type="ARBA" id="ARBA00022630"/>
    </source>
</evidence>
<evidence type="ECO:0000313" key="4">
    <source>
        <dbReference type="EMBL" id="GBH33127.1"/>
    </source>
</evidence>
<sequence length="402" mass="45584">MDGVADRHDLRRHIRCNSKVAAARWNDECGLWHIELATGEVLDFEVVVAAQGMFNDLNWPAIEGMDSFKGTLFHSGDWPHDLDLNGKRVGIIGSAASAVQMVPEIAKEADRVDVFQRSPNWVLPKDDPIFTEEEKAAREGRPLETREMRLKLYREMDGFCSWTELSEETREEFRQLCLQNLEAVQDPETRAKLTPDVPWGATRPLFSNDFYPAFNRNNVGLLTDGISKITSNGIVDGNGVEHEYDVIICATGYKTDRYASAISIIGRGGHDLGEAWKEGATAYLGITTANFPNLFMIYGPNTNNGSILFMLECQAAYIARHVQWMDANDISWIEVKPEVEDRYNEELQAAIDQVGAWKSRDNYYHAASGRNVTQYPFNMTVYRELTMTPDWDNFRFQYGVAL</sequence>
<dbReference type="GO" id="GO:0050660">
    <property type="term" value="F:flavin adenine dinucleotide binding"/>
    <property type="evidence" value="ECO:0007669"/>
    <property type="project" value="InterPro"/>
</dbReference>
<comment type="caution">
    <text evidence="4">The sequence shown here is derived from an EMBL/GenBank/DDBJ whole genome shotgun (WGS) entry which is preliminary data.</text>
</comment>
<dbReference type="SUPFAM" id="SSF51905">
    <property type="entry name" value="FAD/NAD(P)-binding domain"/>
    <property type="match status" value="2"/>
</dbReference>
<evidence type="ECO:0000256" key="2">
    <source>
        <dbReference type="ARBA" id="ARBA00022827"/>
    </source>
</evidence>
<reference evidence="4 5" key="1">
    <citation type="submission" date="2014-12" db="EMBL/GenBank/DDBJ databases">
        <title>Whole genome sequencing of Sphingobium xenophagum OW59.</title>
        <authorList>
            <person name="Ohta Y."/>
            <person name="Nishi S."/>
            <person name="Hatada Y."/>
        </authorList>
    </citation>
    <scope>NUCLEOTIDE SEQUENCE [LARGE SCALE GENOMIC DNA]</scope>
    <source>
        <strain evidence="4 5">OW59</strain>
    </source>
</reference>
<dbReference type="Pfam" id="PF00743">
    <property type="entry name" value="FMO-like"/>
    <property type="match status" value="1"/>
</dbReference>
<evidence type="ECO:0000313" key="5">
    <source>
        <dbReference type="Proteomes" id="UP000290975"/>
    </source>
</evidence>
<name>A0A401J903_SPHXE</name>
<protein>
    <submittedName>
        <fullName evidence="4">Cyclohexanone monooxygenase</fullName>
    </submittedName>
</protein>
<dbReference type="Proteomes" id="UP000290975">
    <property type="component" value="Unassembled WGS sequence"/>
</dbReference>
<organism evidence="4 5">
    <name type="scientific">Sphingobium xenophagum</name>
    <dbReference type="NCBI Taxonomy" id="121428"/>
    <lineage>
        <taxon>Bacteria</taxon>
        <taxon>Pseudomonadati</taxon>
        <taxon>Pseudomonadota</taxon>
        <taxon>Alphaproteobacteria</taxon>
        <taxon>Sphingomonadales</taxon>
        <taxon>Sphingomonadaceae</taxon>
        <taxon>Sphingobium</taxon>
    </lineage>
</organism>
<gene>
    <name evidence="4" type="ORF">MBESOW_P4469</name>
</gene>
<dbReference type="AlphaFoldDB" id="A0A401J903"/>
<keyword evidence="5" id="KW-1185">Reference proteome</keyword>
<keyword evidence="1" id="KW-0285">Flavoprotein</keyword>
<proteinExistence type="predicted"/>
<dbReference type="InterPro" id="IPR020946">
    <property type="entry name" value="Flavin_mOase-like"/>
</dbReference>
<dbReference type="InterPro" id="IPR051209">
    <property type="entry name" value="FAD-bind_Monooxygenase_sf"/>
</dbReference>
<dbReference type="EMBL" id="BBQY01000078">
    <property type="protein sequence ID" value="GBH33127.1"/>
    <property type="molecule type" value="Genomic_DNA"/>
</dbReference>
<dbReference type="PANTHER" id="PTHR42877">
    <property type="entry name" value="L-ORNITHINE N(5)-MONOOXYGENASE-RELATED"/>
    <property type="match status" value="1"/>
</dbReference>
<dbReference type="GO" id="GO:0050661">
    <property type="term" value="F:NADP binding"/>
    <property type="evidence" value="ECO:0007669"/>
    <property type="project" value="InterPro"/>
</dbReference>
<keyword evidence="4" id="KW-0503">Monooxygenase</keyword>